<sequence>MKGSVLKKESEFEVVRAFSHILGLPNKTDGSLFIYKGEKGKSKKPDGYYFYDGITFILDAKAPNEKFTGQLKDYMELESNENFIGFEYNKTEFRCYVNGKLIKDELTLKDKEYYKEKYFPKRINNEQIVNSGALKLANLFRNSKIDKQMNVPFIGAVMLCMKFLESDYIDLTSTATILKSIKQGINEILVDKDIPITKKEKKRFILRILDDSSLNRAKSEDLFTIIQEISTIYNFIHISADDYKGHDIMNNFLKVFRRWNSVNANEKGEVFTPDHIANLMYSLAYCSKDSEILDPTCGSGTFLTNAMANMFNEIDPKLENLHETQKNIKQNRLIGIETNEFNATLAGINMMLHGDGASQIYNADCFERLPSLQNMYNRVLMNPPFAQSDIELKFVYETLYYMRDDGFLATIVPKSCVSGTIEANVSYLSKIFKIANLKAVISLPTNLFYPANLFYPVGANTCIIVLHKTNIKDNKTILINCLNDGFEVVNKARICKNDEWDNIKNEILKAYLENDFTKNRAIIKTDLQANDELLFEAYSSHRNAMIQEEVYARYIREAVSAKILCGFELHKNTLKKNAIWDTAFEDFSISDLIIKIGKGREKKSIDRKIENKYPKNGIPLIIAKKDNNGIGGAKLRDEIEQVYSDKICIISGGDGGGGKTYYCEFEFCATNFVMICDFANCIKDKMDKFAKYFLAITISETLFKTIGHGRTISEVPNINIKLPITAKKEIDFAYMSNYIQKIQYAEFL</sequence>
<dbReference type="Gene3D" id="3.40.50.150">
    <property type="entry name" value="Vaccinia Virus protein VP39"/>
    <property type="match status" value="1"/>
</dbReference>
<evidence type="ECO:0000313" key="10">
    <source>
        <dbReference type="Proteomes" id="UP000237472"/>
    </source>
</evidence>
<dbReference type="GO" id="GO:0008170">
    <property type="term" value="F:N-methyltransferase activity"/>
    <property type="evidence" value="ECO:0007669"/>
    <property type="project" value="InterPro"/>
</dbReference>
<evidence type="ECO:0000313" key="9">
    <source>
        <dbReference type="EMBL" id="PHY90826.1"/>
    </source>
</evidence>
<keyword evidence="4" id="KW-0808">Transferase</keyword>
<gene>
    <name evidence="9" type="ORF">AA994_04115</name>
</gene>
<evidence type="ECO:0000256" key="6">
    <source>
        <dbReference type="ARBA" id="ARBA00022747"/>
    </source>
</evidence>
<keyword evidence="6" id="KW-0680">Restriction system</keyword>
<organism evidence="9 10">
    <name type="scientific">Campylobacter vulpis</name>
    <dbReference type="NCBI Taxonomy" id="1655500"/>
    <lineage>
        <taxon>Bacteria</taxon>
        <taxon>Pseudomonadati</taxon>
        <taxon>Campylobacterota</taxon>
        <taxon>Epsilonproteobacteria</taxon>
        <taxon>Campylobacterales</taxon>
        <taxon>Campylobacteraceae</taxon>
        <taxon>Campylobacter</taxon>
    </lineage>
</organism>
<name>A0A2G4R2R3_9BACT</name>
<dbReference type="Proteomes" id="UP000237472">
    <property type="component" value="Unassembled WGS sequence"/>
</dbReference>
<dbReference type="AlphaFoldDB" id="A0A2G4R2R3"/>
<dbReference type="SUPFAM" id="SSF53335">
    <property type="entry name" value="S-adenosyl-L-methionine-dependent methyltransferases"/>
    <property type="match status" value="1"/>
</dbReference>
<reference evidence="10" key="1">
    <citation type="submission" date="2015-06" db="EMBL/GenBank/DDBJ databases">
        <authorList>
            <person name="Parisi A."/>
            <person name="Chiara M."/>
            <person name="Florio D."/>
            <person name="Miccolupo A."/>
            <person name="Manzari C."/>
            <person name="Mion D."/>
            <person name="Caruso M."/>
            <person name="D'erchia A.M."/>
            <person name="Zanoni R."/>
        </authorList>
    </citation>
    <scope>NUCLEOTIDE SEQUENCE [LARGE SCALE GENOMIC DNA]</scope>
    <source>
        <strain evidence="10">73/13</strain>
    </source>
</reference>
<evidence type="ECO:0000256" key="4">
    <source>
        <dbReference type="ARBA" id="ARBA00022679"/>
    </source>
</evidence>
<protein>
    <recommendedName>
        <fullName evidence="2">site-specific DNA-methyltransferase (adenine-specific)</fullName>
        <ecNumber evidence="2">2.1.1.72</ecNumber>
    </recommendedName>
</protein>
<dbReference type="InterPro" id="IPR029063">
    <property type="entry name" value="SAM-dependent_MTases_sf"/>
</dbReference>
<dbReference type="GO" id="GO:0003677">
    <property type="term" value="F:DNA binding"/>
    <property type="evidence" value="ECO:0007669"/>
    <property type="project" value="InterPro"/>
</dbReference>
<dbReference type="Pfam" id="PF02384">
    <property type="entry name" value="N6_Mtase"/>
    <property type="match status" value="1"/>
</dbReference>
<dbReference type="InterPro" id="IPR003356">
    <property type="entry name" value="DNA_methylase_A-5"/>
</dbReference>
<comment type="caution">
    <text evidence="9">The sequence shown here is derived from an EMBL/GenBank/DDBJ whole genome shotgun (WGS) entry which is preliminary data.</text>
</comment>
<evidence type="ECO:0000256" key="3">
    <source>
        <dbReference type="ARBA" id="ARBA00022603"/>
    </source>
</evidence>
<dbReference type="PANTHER" id="PTHR42933:SF1">
    <property type="entry name" value="SITE-SPECIFIC DNA-METHYLTRANSFERASE (ADENINE-SPECIFIC)"/>
    <property type="match status" value="1"/>
</dbReference>
<dbReference type="PRINTS" id="PR00507">
    <property type="entry name" value="N12N6MTFRASE"/>
</dbReference>
<dbReference type="GO" id="GO:0009007">
    <property type="term" value="F:site-specific DNA-methyltransferase (adenine-specific) activity"/>
    <property type="evidence" value="ECO:0007669"/>
    <property type="project" value="UniProtKB-EC"/>
</dbReference>
<comment type="catalytic activity">
    <reaction evidence="7">
        <text>a 2'-deoxyadenosine in DNA + S-adenosyl-L-methionine = an N(6)-methyl-2'-deoxyadenosine in DNA + S-adenosyl-L-homocysteine + H(+)</text>
        <dbReference type="Rhea" id="RHEA:15197"/>
        <dbReference type="Rhea" id="RHEA-COMP:12418"/>
        <dbReference type="Rhea" id="RHEA-COMP:12419"/>
        <dbReference type="ChEBI" id="CHEBI:15378"/>
        <dbReference type="ChEBI" id="CHEBI:57856"/>
        <dbReference type="ChEBI" id="CHEBI:59789"/>
        <dbReference type="ChEBI" id="CHEBI:90615"/>
        <dbReference type="ChEBI" id="CHEBI:90616"/>
        <dbReference type="EC" id="2.1.1.72"/>
    </reaction>
</comment>
<accession>A0A2G4R2R3</accession>
<dbReference type="PANTHER" id="PTHR42933">
    <property type="entry name" value="SLR6095 PROTEIN"/>
    <property type="match status" value="1"/>
</dbReference>
<dbReference type="OrthoDB" id="9761012at2"/>
<evidence type="ECO:0000259" key="8">
    <source>
        <dbReference type="Pfam" id="PF02384"/>
    </source>
</evidence>
<dbReference type="EC" id="2.1.1.72" evidence="2"/>
<keyword evidence="5" id="KW-0949">S-adenosyl-L-methionine</keyword>
<keyword evidence="3" id="KW-0489">Methyltransferase</keyword>
<dbReference type="InterPro" id="IPR051537">
    <property type="entry name" value="DNA_Adenine_Mtase"/>
</dbReference>
<proteinExistence type="inferred from homology"/>
<evidence type="ECO:0000256" key="7">
    <source>
        <dbReference type="ARBA" id="ARBA00047942"/>
    </source>
</evidence>
<evidence type="ECO:0000256" key="2">
    <source>
        <dbReference type="ARBA" id="ARBA00011900"/>
    </source>
</evidence>
<evidence type="ECO:0000256" key="5">
    <source>
        <dbReference type="ARBA" id="ARBA00022691"/>
    </source>
</evidence>
<dbReference type="GO" id="GO:0032259">
    <property type="term" value="P:methylation"/>
    <property type="evidence" value="ECO:0007669"/>
    <property type="project" value="UniProtKB-KW"/>
</dbReference>
<evidence type="ECO:0000256" key="1">
    <source>
        <dbReference type="ARBA" id="ARBA00006594"/>
    </source>
</evidence>
<dbReference type="EMBL" id="LDWY01000049">
    <property type="protein sequence ID" value="PHY90826.1"/>
    <property type="molecule type" value="Genomic_DNA"/>
</dbReference>
<comment type="similarity">
    <text evidence="1">Belongs to the N(4)/N(6)-methyltransferase family.</text>
</comment>
<dbReference type="GO" id="GO:0009307">
    <property type="term" value="P:DNA restriction-modification system"/>
    <property type="evidence" value="ECO:0007669"/>
    <property type="project" value="UniProtKB-KW"/>
</dbReference>
<feature type="domain" description="DNA methylase adenine-specific" evidence="8">
    <location>
        <begin position="256"/>
        <end position="519"/>
    </location>
</feature>